<dbReference type="GO" id="GO:0008270">
    <property type="term" value="F:zinc ion binding"/>
    <property type="evidence" value="ECO:0007669"/>
    <property type="project" value="UniProtKB-KW"/>
</dbReference>
<dbReference type="SUPFAM" id="SSF144232">
    <property type="entry name" value="HIT/MYND zinc finger-like"/>
    <property type="match status" value="1"/>
</dbReference>
<dbReference type="PROSITE" id="PS50865">
    <property type="entry name" value="ZF_MYND_2"/>
    <property type="match status" value="1"/>
</dbReference>
<keyword evidence="3" id="KW-0862">Zinc</keyword>
<dbReference type="Proteomes" id="UP001275084">
    <property type="component" value="Unassembled WGS sequence"/>
</dbReference>
<proteinExistence type="predicted"/>
<organism evidence="6 7">
    <name type="scientific">Lasiosphaeria hispida</name>
    <dbReference type="NCBI Taxonomy" id="260671"/>
    <lineage>
        <taxon>Eukaryota</taxon>
        <taxon>Fungi</taxon>
        <taxon>Dikarya</taxon>
        <taxon>Ascomycota</taxon>
        <taxon>Pezizomycotina</taxon>
        <taxon>Sordariomycetes</taxon>
        <taxon>Sordariomycetidae</taxon>
        <taxon>Sordariales</taxon>
        <taxon>Lasiosphaeriaceae</taxon>
        <taxon>Lasiosphaeria</taxon>
    </lineage>
</organism>
<evidence type="ECO:0000256" key="2">
    <source>
        <dbReference type="ARBA" id="ARBA00022771"/>
    </source>
</evidence>
<reference evidence="6" key="2">
    <citation type="submission" date="2023-06" db="EMBL/GenBank/DDBJ databases">
        <authorList>
            <consortium name="Lawrence Berkeley National Laboratory"/>
            <person name="Haridas S."/>
            <person name="Hensen N."/>
            <person name="Bonometti L."/>
            <person name="Westerberg I."/>
            <person name="Brannstrom I.O."/>
            <person name="Guillou S."/>
            <person name="Cros-Aarteil S."/>
            <person name="Calhoun S."/>
            <person name="Kuo A."/>
            <person name="Mondo S."/>
            <person name="Pangilinan J."/>
            <person name="Riley R."/>
            <person name="Labutti K."/>
            <person name="Andreopoulos B."/>
            <person name="Lipzen A."/>
            <person name="Chen C."/>
            <person name="Yanf M."/>
            <person name="Daum C."/>
            <person name="Ng V."/>
            <person name="Clum A."/>
            <person name="Steindorff A."/>
            <person name="Ohm R."/>
            <person name="Martin F."/>
            <person name="Silar P."/>
            <person name="Natvig D."/>
            <person name="Lalanne C."/>
            <person name="Gautier V."/>
            <person name="Ament-Velasquez S.L."/>
            <person name="Kruys A."/>
            <person name="Hutchinson M.I."/>
            <person name="Powell A.J."/>
            <person name="Barry K."/>
            <person name="Miller A.N."/>
            <person name="Grigoriev I.V."/>
            <person name="Debuchy R."/>
            <person name="Gladieux P."/>
            <person name="Thoren M.H."/>
            <person name="Johannesson H."/>
        </authorList>
    </citation>
    <scope>NUCLEOTIDE SEQUENCE</scope>
    <source>
        <strain evidence="6">CBS 955.72</strain>
    </source>
</reference>
<evidence type="ECO:0000256" key="4">
    <source>
        <dbReference type="PROSITE-ProRule" id="PRU00134"/>
    </source>
</evidence>
<comment type="caution">
    <text evidence="6">The sequence shown here is derived from an EMBL/GenBank/DDBJ whole genome shotgun (WGS) entry which is preliminary data.</text>
</comment>
<name>A0AAJ0MG10_9PEZI</name>
<protein>
    <recommendedName>
        <fullName evidence="5">MYND-type domain-containing protein</fullName>
    </recommendedName>
</protein>
<dbReference type="EMBL" id="JAUIQD010000003">
    <property type="protein sequence ID" value="KAK3357281.1"/>
    <property type="molecule type" value="Genomic_DNA"/>
</dbReference>
<dbReference type="AlphaFoldDB" id="A0AAJ0MG10"/>
<evidence type="ECO:0000313" key="7">
    <source>
        <dbReference type="Proteomes" id="UP001275084"/>
    </source>
</evidence>
<evidence type="ECO:0000256" key="1">
    <source>
        <dbReference type="ARBA" id="ARBA00022723"/>
    </source>
</evidence>
<dbReference type="Gene3D" id="6.10.140.2220">
    <property type="match status" value="1"/>
</dbReference>
<evidence type="ECO:0000256" key="3">
    <source>
        <dbReference type="ARBA" id="ARBA00022833"/>
    </source>
</evidence>
<feature type="domain" description="MYND-type" evidence="5">
    <location>
        <begin position="3"/>
        <end position="43"/>
    </location>
</feature>
<dbReference type="Pfam" id="PF01753">
    <property type="entry name" value="zf-MYND"/>
    <property type="match status" value="1"/>
</dbReference>
<keyword evidence="1" id="KW-0479">Metal-binding</keyword>
<dbReference type="InterPro" id="IPR002893">
    <property type="entry name" value="Znf_MYND"/>
</dbReference>
<evidence type="ECO:0000259" key="5">
    <source>
        <dbReference type="PROSITE" id="PS50865"/>
    </source>
</evidence>
<accession>A0AAJ0MG10</accession>
<evidence type="ECO:0000313" key="6">
    <source>
        <dbReference type="EMBL" id="KAK3357281.1"/>
    </source>
</evidence>
<sequence>MPCVSCNKSPPEVTLKNCAKCRESQYCSRDYQEADWKTHNVLTSSGTRGATKGLDGVVSNPFTRLDNGTYLQNRSETDVFRLVVDSYRLRLTDDGLPPSPSQFGRHLRLAESRAGMLPSWWNAIKAQASANFGSPANTSTVQLTHPVFESDIIEHYGNSEFPMQLRMLAEAICGSSPAGQDGTMMRKMLAGMEGLGGTV</sequence>
<keyword evidence="7" id="KW-1185">Reference proteome</keyword>
<gene>
    <name evidence="6" type="ORF">B0T25DRAFT_566581</name>
</gene>
<reference evidence="6" key="1">
    <citation type="journal article" date="2023" name="Mol. Phylogenet. Evol.">
        <title>Genome-scale phylogeny and comparative genomics of the fungal order Sordariales.</title>
        <authorList>
            <person name="Hensen N."/>
            <person name="Bonometti L."/>
            <person name="Westerberg I."/>
            <person name="Brannstrom I.O."/>
            <person name="Guillou S."/>
            <person name="Cros-Aarteil S."/>
            <person name="Calhoun S."/>
            <person name="Haridas S."/>
            <person name="Kuo A."/>
            <person name="Mondo S."/>
            <person name="Pangilinan J."/>
            <person name="Riley R."/>
            <person name="LaButti K."/>
            <person name="Andreopoulos B."/>
            <person name="Lipzen A."/>
            <person name="Chen C."/>
            <person name="Yan M."/>
            <person name="Daum C."/>
            <person name="Ng V."/>
            <person name="Clum A."/>
            <person name="Steindorff A."/>
            <person name="Ohm R.A."/>
            <person name="Martin F."/>
            <person name="Silar P."/>
            <person name="Natvig D.O."/>
            <person name="Lalanne C."/>
            <person name="Gautier V."/>
            <person name="Ament-Velasquez S.L."/>
            <person name="Kruys A."/>
            <person name="Hutchinson M.I."/>
            <person name="Powell A.J."/>
            <person name="Barry K."/>
            <person name="Miller A.N."/>
            <person name="Grigoriev I.V."/>
            <person name="Debuchy R."/>
            <person name="Gladieux P."/>
            <person name="Hiltunen Thoren M."/>
            <person name="Johannesson H."/>
        </authorList>
    </citation>
    <scope>NUCLEOTIDE SEQUENCE</scope>
    <source>
        <strain evidence="6">CBS 955.72</strain>
    </source>
</reference>
<keyword evidence="2 4" id="KW-0863">Zinc-finger</keyword>